<accession>R9CC76</accession>
<dbReference type="EMBL" id="ASRV01000090">
    <property type="protein sequence ID" value="EOR26645.1"/>
    <property type="molecule type" value="Genomic_DNA"/>
</dbReference>
<dbReference type="InterPro" id="IPR039076">
    <property type="entry name" value="DivIC"/>
</dbReference>
<dbReference type="PANTHER" id="PTHR40027">
    <property type="entry name" value="CELL DIVISION PROTEIN DIVIC"/>
    <property type="match status" value="1"/>
</dbReference>
<dbReference type="PATRIC" id="fig|1202534.3.peg.1438"/>
<comment type="caution">
    <text evidence="3">The sequence shown here is derived from an EMBL/GenBank/DDBJ whole genome shotgun (WGS) entry which is preliminary data.</text>
</comment>
<evidence type="ECO:0000313" key="4">
    <source>
        <dbReference type="Proteomes" id="UP000013988"/>
    </source>
</evidence>
<keyword evidence="2" id="KW-0812">Transmembrane</keyword>
<name>R9CC76_9CLOT</name>
<dbReference type="Pfam" id="PF04977">
    <property type="entry name" value="DivIC"/>
    <property type="match status" value="1"/>
</dbReference>
<reference evidence="3 4" key="1">
    <citation type="submission" date="2013-03" db="EMBL/GenBank/DDBJ databases">
        <title>Whole genome shotgun sequencing of Clostridium sartagoforme AAU1.</title>
        <authorList>
            <person name="Joshi C.G."/>
            <person name="Duggirala S.M."/>
            <person name="Nathani N.M."/>
            <person name="Bhatt V.D."/>
            <person name="Patel A.K."/>
            <person name="Pandya P.R."/>
            <person name="KaPatel J.A."/>
        </authorList>
    </citation>
    <scope>NUCLEOTIDE SEQUENCE [LARGE SCALE GENOMIC DNA]</scope>
    <source>
        <strain evidence="3 4">AAU1</strain>
    </source>
</reference>
<dbReference type="AlphaFoldDB" id="R9CC76"/>
<gene>
    <name evidence="3" type="ORF">A500_07189</name>
</gene>
<keyword evidence="2" id="KW-0472">Membrane</keyword>
<sequence length="94" mass="11076">MRAIKRQVTLKRLVIIFIFAVFIFNYIKQEITMKKIQEDIITSQNQLEELKNKNSKLEADLKKVPSDEYIEKLAREKLGMIKEGEKVVNPKPQN</sequence>
<evidence type="ECO:0000256" key="1">
    <source>
        <dbReference type="SAM" id="Coils"/>
    </source>
</evidence>
<keyword evidence="2" id="KW-1133">Transmembrane helix</keyword>
<evidence type="ECO:0000256" key="2">
    <source>
        <dbReference type="SAM" id="Phobius"/>
    </source>
</evidence>
<proteinExistence type="predicted"/>
<dbReference type="InterPro" id="IPR007060">
    <property type="entry name" value="FtsL/DivIC"/>
</dbReference>
<protein>
    <submittedName>
        <fullName evidence="3">Septum formation initiator</fullName>
    </submittedName>
</protein>
<keyword evidence="1" id="KW-0175">Coiled coil</keyword>
<evidence type="ECO:0000313" key="3">
    <source>
        <dbReference type="EMBL" id="EOR26645.1"/>
    </source>
</evidence>
<dbReference type="GO" id="GO:0051301">
    <property type="term" value="P:cell division"/>
    <property type="evidence" value="ECO:0007669"/>
    <property type="project" value="InterPro"/>
</dbReference>
<feature type="transmembrane region" description="Helical" evidence="2">
    <location>
        <begin position="9"/>
        <end position="27"/>
    </location>
</feature>
<keyword evidence="4" id="KW-1185">Reference proteome</keyword>
<organism evidence="3 4">
    <name type="scientific">Clostridium sartagoforme AAU1</name>
    <dbReference type="NCBI Taxonomy" id="1202534"/>
    <lineage>
        <taxon>Bacteria</taxon>
        <taxon>Bacillati</taxon>
        <taxon>Bacillota</taxon>
        <taxon>Clostridia</taxon>
        <taxon>Eubacteriales</taxon>
        <taxon>Clostridiaceae</taxon>
        <taxon>Clostridium</taxon>
    </lineage>
</organism>
<dbReference type="Proteomes" id="UP000013988">
    <property type="component" value="Unassembled WGS sequence"/>
</dbReference>
<dbReference type="RefSeq" id="WP_016206847.1">
    <property type="nucleotide sequence ID" value="NZ_ASRV01000090.1"/>
</dbReference>
<dbReference type="PANTHER" id="PTHR40027:SF1">
    <property type="entry name" value="CELL DIVISION PROTEIN DIVIC"/>
    <property type="match status" value="1"/>
</dbReference>
<feature type="coiled-coil region" evidence="1">
    <location>
        <begin position="33"/>
        <end position="67"/>
    </location>
</feature>